<name>B9M6N9_GEODF</name>
<dbReference type="Gene3D" id="3.40.50.300">
    <property type="entry name" value="P-loop containing nucleotide triphosphate hydrolases"/>
    <property type="match status" value="1"/>
</dbReference>
<evidence type="ECO:0000259" key="7">
    <source>
        <dbReference type="PROSITE" id="PS50045"/>
    </source>
</evidence>
<evidence type="ECO:0000256" key="6">
    <source>
        <dbReference type="PROSITE-ProRule" id="PRU00169"/>
    </source>
</evidence>
<dbReference type="InterPro" id="IPR009057">
    <property type="entry name" value="Homeodomain-like_sf"/>
</dbReference>
<evidence type="ECO:0000313" key="9">
    <source>
        <dbReference type="EMBL" id="ACM20099.1"/>
    </source>
</evidence>
<gene>
    <name evidence="9" type="ordered locus">Geob_1741</name>
</gene>
<evidence type="ECO:0000259" key="8">
    <source>
        <dbReference type="PROSITE" id="PS50110"/>
    </source>
</evidence>
<dbReference type="KEGG" id="geo:Geob_1741"/>
<protein>
    <submittedName>
        <fullName evidence="9">Sigma-54-dependent transcriptional response regulator</fullName>
    </submittedName>
</protein>
<dbReference type="GO" id="GO:0006355">
    <property type="term" value="P:regulation of DNA-templated transcription"/>
    <property type="evidence" value="ECO:0007669"/>
    <property type="project" value="InterPro"/>
</dbReference>
<dbReference type="SUPFAM" id="SSF52540">
    <property type="entry name" value="P-loop containing nucleoside triphosphate hydrolases"/>
    <property type="match status" value="1"/>
</dbReference>
<dbReference type="SUPFAM" id="SSF46689">
    <property type="entry name" value="Homeodomain-like"/>
    <property type="match status" value="1"/>
</dbReference>
<keyword evidence="5" id="KW-0804">Transcription</keyword>
<dbReference type="GO" id="GO:0000160">
    <property type="term" value="P:phosphorelay signal transduction system"/>
    <property type="evidence" value="ECO:0007669"/>
    <property type="project" value="InterPro"/>
</dbReference>
<dbReference type="PROSITE" id="PS50045">
    <property type="entry name" value="SIGMA54_INTERACT_4"/>
    <property type="match status" value="1"/>
</dbReference>
<keyword evidence="3" id="KW-0805">Transcription regulation</keyword>
<evidence type="ECO:0000256" key="5">
    <source>
        <dbReference type="ARBA" id="ARBA00023163"/>
    </source>
</evidence>
<dbReference type="InterPro" id="IPR001789">
    <property type="entry name" value="Sig_transdc_resp-reg_receiver"/>
</dbReference>
<dbReference type="GO" id="GO:0005524">
    <property type="term" value="F:ATP binding"/>
    <property type="evidence" value="ECO:0007669"/>
    <property type="project" value="UniProtKB-KW"/>
</dbReference>
<dbReference type="Pfam" id="PF25601">
    <property type="entry name" value="AAA_lid_14"/>
    <property type="match status" value="1"/>
</dbReference>
<dbReference type="Gene3D" id="1.10.8.60">
    <property type="match status" value="1"/>
</dbReference>
<dbReference type="InterPro" id="IPR002078">
    <property type="entry name" value="Sigma_54_int"/>
</dbReference>
<dbReference type="FunFam" id="3.40.50.300:FF:000006">
    <property type="entry name" value="DNA-binding transcriptional regulator NtrC"/>
    <property type="match status" value="1"/>
</dbReference>
<dbReference type="EMBL" id="CP001390">
    <property type="protein sequence ID" value="ACM20099.1"/>
    <property type="molecule type" value="Genomic_DNA"/>
</dbReference>
<dbReference type="InterPro" id="IPR058031">
    <property type="entry name" value="AAA_lid_NorR"/>
</dbReference>
<dbReference type="InterPro" id="IPR002197">
    <property type="entry name" value="HTH_Fis"/>
</dbReference>
<sequence length="478" mass="53722">MGEKRILIVEDEKLISLSLSFMLNRRGFIVDAAASIAEAKEKLKSFRPCVVLLDLWLPDGSGLDLLSRIESERKDISVIVMTANADADSAVKALKLGAEDFIGKPFNMEVFLHVINRTFEKRHLGETADFFHQELRKKTEDDKLVGTSEAMVDLFKMIKVCSETDAKTILLLGESGTGKELVARAIHYHSARADAPFTEINCAAIPENLLESELFGHEKGAYTDAGKRRKGIFELAEGGTVFLDEIGDMPLSMQSKVLKVIETKRFRRLGSEEDIQANVRIIAATHQNLQAMVKSSTFRGDLFYRLNVMSICLPPLRDRKEDISLLVGYFIRRLNEEYGKKVEGISEEALAYLTAYDWPGNVRELRNAIERSMMLEQEKTISPRFLNIEIKHNFEQKPQPTANHGQPGNSTRFGGVSETVGVSIVELERRMIRQGLEIAGGNQTKAAKYLCISRDTLRYRMKKFGLRGERKRTGAAAT</sequence>
<dbReference type="RefSeq" id="WP_012646828.1">
    <property type="nucleotide sequence ID" value="NC_011979.1"/>
</dbReference>
<dbReference type="InterPro" id="IPR025944">
    <property type="entry name" value="Sigma_54_int_dom_CS"/>
</dbReference>
<evidence type="ECO:0000256" key="1">
    <source>
        <dbReference type="ARBA" id="ARBA00022741"/>
    </source>
</evidence>
<dbReference type="HOGENOM" id="CLU_000445_0_6_7"/>
<keyword evidence="6" id="KW-0597">Phosphoprotein</keyword>
<dbReference type="STRING" id="316067.Geob_1741"/>
<evidence type="ECO:0000313" key="10">
    <source>
        <dbReference type="Proteomes" id="UP000007721"/>
    </source>
</evidence>
<dbReference type="OrthoDB" id="9814761at2"/>
<dbReference type="InterPro" id="IPR025943">
    <property type="entry name" value="Sigma_54_int_dom_ATP-bd_2"/>
</dbReference>
<dbReference type="AlphaFoldDB" id="B9M6N9"/>
<dbReference type="InterPro" id="IPR027417">
    <property type="entry name" value="P-loop_NTPase"/>
</dbReference>
<evidence type="ECO:0000256" key="2">
    <source>
        <dbReference type="ARBA" id="ARBA00022840"/>
    </source>
</evidence>
<proteinExistence type="predicted"/>
<dbReference type="PROSITE" id="PS00675">
    <property type="entry name" value="SIGMA54_INTERACT_1"/>
    <property type="match status" value="1"/>
</dbReference>
<dbReference type="InterPro" id="IPR025662">
    <property type="entry name" value="Sigma_54_int_dom_ATP-bd_1"/>
</dbReference>
<feature type="modified residue" description="4-aspartylphosphate" evidence="6">
    <location>
        <position position="54"/>
    </location>
</feature>
<dbReference type="SMART" id="SM00448">
    <property type="entry name" value="REC"/>
    <property type="match status" value="1"/>
</dbReference>
<dbReference type="Pfam" id="PF02954">
    <property type="entry name" value="HTH_8"/>
    <property type="match status" value="1"/>
</dbReference>
<dbReference type="Proteomes" id="UP000007721">
    <property type="component" value="Chromosome"/>
</dbReference>
<accession>B9M6N9</accession>
<keyword evidence="1" id="KW-0547">Nucleotide-binding</keyword>
<dbReference type="Pfam" id="PF00158">
    <property type="entry name" value="Sigma54_activat"/>
    <property type="match status" value="1"/>
</dbReference>
<dbReference type="SMART" id="SM00382">
    <property type="entry name" value="AAA"/>
    <property type="match status" value="1"/>
</dbReference>
<dbReference type="PANTHER" id="PTHR32071:SF113">
    <property type="entry name" value="ALGINATE BIOSYNTHESIS TRANSCRIPTIONAL REGULATORY PROTEIN ALGB"/>
    <property type="match status" value="1"/>
</dbReference>
<dbReference type="GO" id="GO:0043565">
    <property type="term" value="F:sequence-specific DNA binding"/>
    <property type="evidence" value="ECO:0007669"/>
    <property type="project" value="InterPro"/>
</dbReference>
<reference evidence="9 10" key="1">
    <citation type="submission" date="2009-01" db="EMBL/GenBank/DDBJ databases">
        <title>Complete sequence of Geobacter sp. FRC-32.</title>
        <authorList>
            <consortium name="US DOE Joint Genome Institute"/>
            <person name="Lucas S."/>
            <person name="Copeland A."/>
            <person name="Lapidus A."/>
            <person name="Glavina del Rio T."/>
            <person name="Dalin E."/>
            <person name="Tice H."/>
            <person name="Bruce D."/>
            <person name="Goodwin L."/>
            <person name="Pitluck S."/>
            <person name="Saunders E."/>
            <person name="Brettin T."/>
            <person name="Detter J.C."/>
            <person name="Han C."/>
            <person name="Larimer F."/>
            <person name="Land M."/>
            <person name="Hauser L."/>
            <person name="Kyrpides N."/>
            <person name="Ovchinnikova G."/>
            <person name="Kostka J."/>
            <person name="Richardson P."/>
        </authorList>
    </citation>
    <scope>NUCLEOTIDE SEQUENCE [LARGE SCALE GENOMIC DNA]</scope>
    <source>
        <strain evidence="10">DSM 22248 / JCM 15807 / FRC-32</strain>
    </source>
</reference>
<dbReference type="PRINTS" id="PR01590">
    <property type="entry name" value="HTHFIS"/>
</dbReference>
<dbReference type="Pfam" id="PF00072">
    <property type="entry name" value="Response_reg"/>
    <property type="match status" value="1"/>
</dbReference>
<dbReference type="SUPFAM" id="SSF52172">
    <property type="entry name" value="CheY-like"/>
    <property type="match status" value="1"/>
</dbReference>
<keyword evidence="4" id="KW-0238">DNA-binding</keyword>
<dbReference type="Gene3D" id="1.10.10.60">
    <property type="entry name" value="Homeodomain-like"/>
    <property type="match status" value="1"/>
</dbReference>
<feature type="domain" description="Sigma-54 factor interaction" evidence="7">
    <location>
        <begin position="144"/>
        <end position="374"/>
    </location>
</feature>
<dbReference type="PANTHER" id="PTHR32071">
    <property type="entry name" value="TRANSCRIPTIONAL REGULATORY PROTEIN"/>
    <property type="match status" value="1"/>
</dbReference>
<evidence type="ECO:0000256" key="4">
    <source>
        <dbReference type="ARBA" id="ARBA00023125"/>
    </source>
</evidence>
<dbReference type="PROSITE" id="PS50110">
    <property type="entry name" value="RESPONSE_REGULATORY"/>
    <property type="match status" value="1"/>
</dbReference>
<dbReference type="CDD" id="cd00009">
    <property type="entry name" value="AAA"/>
    <property type="match status" value="1"/>
</dbReference>
<dbReference type="eggNOG" id="COG2204">
    <property type="taxonomic scope" value="Bacteria"/>
</dbReference>
<dbReference type="PROSITE" id="PS00676">
    <property type="entry name" value="SIGMA54_INTERACT_2"/>
    <property type="match status" value="1"/>
</dbReference>
<dbReference type="InterPro" id="IPR011006">
    <property type="entry name" value="CheY-like_superfamily"/>
</dbReference>
<keyword evidence="10" id="KW-1185">Reference proteome</keyword>
<dbReference type="InterPro" id="IPR003593">
    <property type="entry name" value="AAA+_ATPase"/>
</dbReference>
<dbReference type="Gene3D" id="3.40.50.2300">
    <property type="match status" value="1"/>
</dbReference>
<organism evidence="9 10">
    <name type="scientific">Geotalea daltonii (strain DSM 22248 / JCM 15807 / FRC-32)</name>
    <name type="common">Geobacter daltonii</name>
    <dbReference type="NCBI Taxonomy" id="316067"/>
    <lineage>
        <taxon>Bacteria</taxon>
        <taxon>Pseudomonadati</taxon>
        <taxon>Thermodesulfobacteriota</taxon>
        <taxon>Desulfuromonadia</taxon>
        <taxon>Geobacterales</taxon>
        <taxon>Geobacteraceae</taxon>
        <taxon>Geotalea</taxon>
    </lineage>
</organism>
<keyword evidence="2" id="KW-0067">ATP-binding</keyword>
<dbReference type="PROSITE" id="PS00688">
    <property type="entry name" value="SIGMA54_INTERACT_3"/>
    <property type="match status" value="1"/>
</dbReference>
<evidence type="ECO:0000256" key="3">
    <source>
        <dbReference type="ARBA" id="ARBA00023015"/>
    </source>
</evidence>
<feature type="domain" description="Response regulatory" evidence="8">
    <location>
        <begin position="5"/>
        <end position="119"/>
    </location>
</feature>